<dbReference type="Proteomes" id="UP000245431">
    <property type="component" value="Plasmid PVE_plasmid"/>
</dbReference>
<organism evidence="1 2">
    <name type="scientific">Pseudomonas veronii 1YdBTEX2</name>
    <dbReference type="NCBI Taxonomy" id="1295141"/>
    <lineage>
        <taxon>Bacteria</taxon>
        <taxon>Pseudomonadati</taxon>
        <taxon>Pseudomonadota</taxon>
        <taxon>Gammaproteobacteria</taxon>
        <taxon>Pseudomonadales</taxon>
        <taxon>Pseudomonadaceae</taxon>
        <taxon>Pseudomonas</taxon>
    </lineage>
</organism>
<evidence type="ECO:0000313" key="1">
    <source>
        <dbReference type="EMBL" id="SBW85339.1"/>
    </source>
</evidence>
<accession>A0A1D3KAF0</accession>
<protein>
    <submittedName>
        <fullName evidence="1">Uncharacterized protein</fullName>
    </submittedName>
</protein>
<reference evidence="2" key="1">
    <citation type="submission" date="2016-07" db="EMBL/GenBank/DDBJ databases">
        <authorList>
            <person name="Florea S."/>
            <person name="Webb J.S."/>
            <person name="Jaromczyk J."/>
            <person name="Schardl C.L."/>
        </authorList>
    </citation>
    <scope>NUCLEOTIDE SEQUENCE [LARGE SCALE GENOMIC DNA]</scope>
    <source>
        <strain evidence="2">1YdBTEX2</strain>
        <plasmid evidence="2">Plasmid pve_Plasmid</plasmid>
    </source>
</reference>
<sequence length="63" mass="6796">MLCWPGPSVGLGPLVVLTLTDVTAPASEVPVIDMNEAGRRVHTNTTALKIQRQVFQILGVMPR</sequence>
<evidence type="ECO:0000313" key="2">
    <source>
        <dbReference type="Proteomes" id="UP000245431"/>
    </source>
</evidence>
<proteinExistence type="predicted"/>
<gene>
    <name evidence="1" type="ORF">PVE_P0300</name>
</gene>
<dbReference type="EMBL" id="LT599585">
    <property type="protein sequence ID" value="SBW85339.1"/>
    <property type="molecule type" value="Genomic_DNA"/>
</dbReference>
<keyword evidence="1" id="KW-0614">Plasmid</keyword>
<dbReference type="AlphaFoldDB" id="A0A1D3KAF0"/>
<geneLocation type="plasmid" evidence="2">
    <name>pve_Plasmid</name>
</geneLocation>
<name>A0A1D3KAF0_PSEVE</name>